<reference evidence="6 7" key="1">
    <citation type="submission" date="2018-08" db="EMBL/GenBank/DDBJ databases">
        <title>Meiothermus terrae DSM 26712 genome sequencing project.</title>
        <authorList>
            <person name="Da Costa M.S."/>
            <person name="Albuquerque L."/>
            <person name="Raposo P."/>
            <person name="Froufe H.J.C."/>
            <person name="Barroso C.S."/>
            <person name="Egas C."/>
        </authorList>
    </citation>
    <scope>NUCLEOTIDE SEQUENCE [LARGE SCALE GENOMIC DNA]</scope>
    <source>
        <strain evidence="6 7">DSM 26712</strain>
    </source>
</reference>
<comment type="cofactor">
    <cofactor evidence="5">
        <name>Ca(2+)</name>
        <dbReference type="ChEBI" id="CHEBI:29108"/>
    </cofactor>
    <text evidence="5">Binds 1 Ca(2+) ion per dimer.</text>
</comment>
<dbReference type="InterPro" id="IPR043147">
    <property type="entry name" value="Penicillin_amidase_A-knob"/>
</dbReference>
<dbReference type="EC" id="3.5.1.11" evidence="6"/>
<dbReference type="CDD" id="cd03747">
    <property type="entry name" value="Ntn_PGA_like"/>
    <property type="match status" value="1"/>
</dbReference>
<dbReference type="Gene3D" id="3.60.20.10">
    <property type="entry name" value="Glutamine Phosphoribosylpyrophosphate, subunit 1, domain 1"/>
    <property type="match status" value="1"/>
</dbReference>
<dbReference type="AlphaFoldDB" id="A0A399F8D8"/>
<name>A0A399F8D8_9DEIN</name>
<keyword evidence="7" id="KW-1185">Reference proteome</keyword>
<dbReference type="GO" id="GO:0017000">
    <property type="term" value="P:antibiotic biosynthetic process"/>
    <property type="evidence" value="ECO:0007669"/>
    <property type="project" value="InterPro"/>
</dbReference>
<dbReference type="InterPro" id="IPR002692">
    <property type="entry name" value="S45"/>
</dbReference>
<evidence type="ECO:0000256" key="5">
    <source>
        <dbReference type="PIRSR" id="PIRSR001227-2"/>
    </source>
</evidence>
<dbReference type="EMBL" id="QXDL01000002">
    <property type="protein sequence ID" value="RIH90901.1"/>
    <property type="molecule type" value="Genomic_DNA"/>
</dbReference>
<dbReference type="Gene3D" id="2.30.120.10">
    <property type="match status" value="1"/>
</dbReference>
<dbReference type="PIRSF" id="PIRSF001227">
    <property type="entry name" value="Pen_acylase"/>
    <property type="match status" value="1"/>
</dbReference>
<dbReference type="InterPro" id="IPR023343">
    <property type="entry name" value="Penicillin_amidase_dom1"/>
</dbReference>
<keyword evidence="2 6" id="KW-0378">Hydrolase</keyword>
<keyword evidence="5" id="KW-0106">Calcium</keyword>
<evidence type="ECO:0000256" key="1">
    <source>
        <dbReference type="ARBA" id="ARBA00006586"/>
    </source>
</evidence>
<dbReference type="GO" id="GO:0046872">
    <property type="term" value="F:metal ion binding"/>
    <property type="evidence" value="ECO:0007669"/>
    <property type="project" value="UniProtKB-KW"/>
</dbReference>
<evidence type="ECO:0000256" key="2">
    <source>
        <dbReference type="ARBA" id="ARBA00022801"/>
    </source>
</evidence>
<dbReference type="PANTHER" id="PTHR34218:SF4">
    <property type="entry name" value="ACYL-HOMOSERINE LACTONE ACYLASE QUIP"/>
    <property type="match status" value="1"/>
</dbReference>
<feature type="binding site" evidence="5">
    <location>
        <position position="337"/>
    </location>
    <ligand>
        <name>Ca(2+)</name>
        <dbReference type="ChEBI" id="CHEBI:29108"/>
    </ligand>
</feature>
<dbReference type="InterPro" id="IPR014395">
    <property type="entry name" value="Pen/GL7ACA/AHL_acylase"/>
</dbReference>
<dbReference type="InterPro" id="IPR043146">
    <property type="entry name" value="Penicillin_amidase_N_B-knob"/>
</dbReference>
<keyword evidence="3" id="KW-0865">Zymogen</keyword>
<dbReference type="Pfam" id="PF01804">
    <property type="entry name" value="Penicil_amidase"/>
    <property type="match status" value="1"/>
</dbReference>
<dbReference type="RefSeq" id="WP_245971439.1">
    <property type="nucleotide sequence ID" value="NZ_QXDL01000002.1"/>
</dbReference>
<organism evidence="6 7">
    <name type="scientific">Calidithermus terrae</name>
    <dbReference type="NCBI Taxonomy" id="1408545"/>
    <lineage>
        <taxon>Bacteria</taxon>
        <taxon>Thermotogati</taxon>
        <taxon>Deinococcota</taxon>
        <taxon>Deinococci</taxon>
        <taxon>Thermales</taxon>
        <taxon>Thermaceae</taxon>
        <taxon>Calidithermus</taxon>
    </lineage>
</organism>
<protein>
    <submittedName>
        <fullName evidence="6">Penicillin acylase 2</fullName>
        <ecNumber evidence="6">3.5.1.11</ecNumber>
    </submittedName>
</protein>
<feature type="binding site" evidence="5">
    <location>
        <position position="340"/>
    </location>
    <ligand>
        <name>Ca(2+)</name>
        <dbReference type="ChEBI" id="CHEBI:29108"/>
    </ligand>
</feature>
<proteinExistence type="inferred from homology"/>
<comment type="similarity">
    <text evidence="1">Belongs to the peptidase S45 family.</text>
</comment>
<feature type="binding site" evidence="5">
    <location>
        <position position="191"/>
    </location>
    <ligand>
        <name>Ca(2+)</name>
        <dbReference type="ChEBI" id="CHEBI:29108"/>
    </ligand>
</feature>
<evidence type="ECO:0000313" key="6">
    <source>
        <dbReference type="EMBL" id="RIH90901.1"/>
    </source>
</evidence>
<keyword evidence="5" id="KW-0479">Metal-binding</keyword>
<dbReference type="SUPFAM" id="SSF56235">
    <property type="entry name" value="N-terminal nucleophile aminohydrolases (Ntn hydrolases)"/>
    <property type="match status" value="1"/>
</dbReference>
<dbReference type="PANTHER" id="PTHR34218">
    <property type="entry name" value="PEPTIDASE S45 PENICILLIN AMIDASE"/>
    <property type="match status" value="1"/>
</dbReference>
<evidence type="ECO:0000313" key="7">
    <source>
        <dbReference type="Proteomes" id="UP000265715"/>
    </source>
</evidence>
<dbReference type="InterPro" id="IPR029055">
    <property type="entry name" value="Ntn_hydrolases_N"/>
</dbReference>
<dbReference type="GO" id="GO:0008953">
    <property type="term" value="F:penicillin amidase activity"/>
    <property type="evidence" value="ECO:0007669"/>
    <property type="project" value="UniProtKB-EC"/>
</dbReference>
<dbReference type="Proteomes" id="UP000265715">
    <property type="component" value="Unassembled WGS sequence"/>
</dbReference>
<feature type="active site" description="Nucleophile" evidence="4">
    <location>
        <position position="265"/>
    </location>
</feature>
<dbReference type="Gene3D" id="1.10.1400.10">
    <property type="match status" value="1"/>
</dbReference>
<dbReference type="Gene3D" id="1.10.439.10">
    <property type="entry name" value="Penicillin Amidohydrolase, domain 1"/>
    <property type="match status" value="1"/>
</dbReference>
<evidence type="ECO:0000256" key="3">
    <source>
        <dbReference type="ARBA" id="ARBA00023145"/>
    </source>
</evidence>
<comment type="caution">
    <text evidence="6">The sequence shown here is derived from an EMBL/GenBank/DDBJ whole genome shotgun (WGS) entry which is preliminary data.</text>
</comment>
<gene>
    <name evidence="6" type="primary">acyII_1</name>
    <name evidence="6" type="ORF">Mterra_00126</name>
</gene>
<accession>A0A399F8D8</accession>
<sequence length="774" mass="86526">MKRWAKVVFGLALAVTGGSGLGYLALPQVVRWCCSPQYEGRLRLEGLQAPVTLEREPSGVVHIRARSVPDAFFALGVAHAQDRLFQIDLQRHIGAGRLSELFGSATLAQDKFMRTLGLYRAAERTYEGLSPEGRAVVEAYRRGINSYLASDPPLPLEYRVQGLKPRPWSAADVLVWAKVMAFDLSGNWRYELGRYARARQGMSVARMNELLPPYPGDEVAIERSADAAQVQRLGRLELREQALLGYVRGLPGGLLPAERDLRTASNNWAVAGSRTRTGAPLLANDPHLGLSVPSPWYLVHLEAPGYDVIGASVAGLPGVVIGRNPHVAWGVTAMGADVQDLYVLRPVGKGYWHGGRVVPFAERKEVIRVRGGKDVELVVRESVYGPVLNDLVGEAGKTPVALRWVGLEPGDRTLEAVVELGRVRDWQQFKEALAGYAVPTQNFVYADRAGNIGQLSAGRFPLRQPGHVGALPVAGTGEYDWRGWVAPAEWPQHYNPAQGFVATANNKVLEPGYPHLLTVDWEQPYRVERIRQLLSRPQKFGLEDMRAMQLDTRSLLVEQFRPFLARLPLSSPEAKAWRQRLLAWDGDMRPESQEPTVFNAWYSELSRLPSREIGLEFWDQPRYLLRALEHGDPNCPERDCLAYAAQAFERTLLRLGRQVPRWGHAHAARFTHSILTHTPLRFISDRTLPQGGDNYTLERASYDPQTLRTNGGATYRQIVDLADPENSLFMLPTGQSAHLFSPHYSDLLPLWKENRYLPMKTRDYPVAQTLVLEP</sequence>
<evidence type="ECO:0000256" key="4">
    <source>
        <dbReference type="PIRSR" id="PIRSR001227-1"/>
    </source>
</evidence>